<dbReference type="PROSITE" id="PS51257">
    <property type="entry name" value="PROKAR_LIPOPROTEIN"/>
    <property type="match status" value="1"/>
</dbReference>
<dbReference type="PANTHER" id="PTHR48079:SF6">
    <property type="entry name" value="NAD(P)-BINDING DOMAIN-CONTAINING PROTEIN-RELATED"/>
    <property type="match status" value="1"/>
</dbReference>
<dbReference type="SUPFAM" id="SSF51735">
    <property type="entry name" value="NAD(P)-binding Rossmann-fold domains"/>
    <property type="match status" value="1"/>
</dbReference>
<dbReference type="InterPro" id="IPR003148">
    <property type="entry name" value="RCK_N"/>
</dbReference>
<dbReference type="InterPro" id="IPR051783">
    <property type="entry name" value="NAD(P)-dependent_oxidoreduct"/>
</dbReference>
<name>A0A1G7ZDC4_9SPHI</name>
<dbReference type="STRING" id="405671.SAMN05421827_1161"/>
<sequence length="272" mass="29824">MIEDIKKDSSVQTVSILGCGWFGLAFAKKLIELNYIVKGSTTSKEKLEILQAENIQPFLVNFTAESIVADATFFEADALFICIPPKRNSTELLDYPNKINSILTAAKDKSKHVVLISSTSVYADGNKIVNENSETIPDTDSGKVVLAAEILFKELFPKDYTVIRFAGLIGPDRNPGRFFAGKTDIPNGLAPVNLIHQKDAVGVAVKLLENQAFGETYNACSPNHPAKMDFYVDAAKASGLAIPEFIAEKKNWKIVESLNVPEFLGYEFEVGI</sequence>
<organism evidence="2 3">
    <name type="scientific">Pedobacter terrae</name>
    <dbReference type="NCBI Taxonomy" id="405671"/>
    <lineage>
        <taxon>Bacteria</taxon>
        <taxon>Pseudomonadati</taxon>
        <taxon>Bacteroidota</taxon>
        <taxon>Sphingobacteriia</taxon>
        <taxon>Sphingobacteriales</taxon>
        <taxon>Sphingobacteriaceae</taxon>
        <taxon>Pedobacter</taxon>
    </lineage>
</organism>
<keyword evidence="3" id="KW-1185">Reference proteome</keyword>
<reference evidence="3" key="1">
    <citation type="submission" date="2016-10" db="EMBL/GenBank/DDBJ databases">
        <authorList>
            <person name="Varghese N."/>
            <person name="Submissions S."/>
        </authorList>
    </citation>
    <scope>NUCLEOTIDE SEQUENCE [LARGE SCALE GENOMIC DNA]</scope>
    <source>
        <strain evidence="3">DSM 17933</strain>
    </source>
</reference>
<gene>
    <name evidence="2" type="ORF">SAMN05421827_1161</name>
</gene>
<dbReference type="OrthoDB" id="751203at2"/>
<dbReference type="GO" id="GO:0004029">
    <property type="term" value="F:aldehyde dehydrogenase (NAD+) activity"/>
    <property type="evidence" value="ECO:0007669"/>
    <property type="project" value="TreeGrafter"/>
</dbReference>
<dbReference type="AlphaFoldDB" id="A0A1G7ZDC4"/>
<protein>
    <submittedName>
        <fullName evidence="2">Nucleoside-diphosphate-sugar epimerase</fullName>
    </submittedName>
</protein>
<dbReference type="Pfam" id="PF02254">
    <property type="entry name" value="TrkA_N"/>
    <property type="match status" value="1"/>
</dbReference>
<accession>A0A1G7ZDC4</accession>
<evidence type="ECO:0000313" key="2">
    <source>
        <dbReference type="EMBL" id="SDH06684.1"/>
    </source>
</evidence>
<dbReference type="GO" id="GO:0006813">
    <property type="term" value="P:potassium ion transport"/>
    <property type="evidence" value="ECO:0007669"/>
    <property type="project" value="InterPro"/>
</dbReference>
<feature type="domain" description="RCK N-terminal" evidence="1">
    <location>
        <begin position="15"/>
        <end position="100"/>
    </location>
</feature>
<dbReference type="PANTHER" id="PTHR48079">
    <property type="entry name" value="PROTEIN YEEZ"/>
    <property type="match status" value="1"/>
</dbReference>
<dbReference type="InterPro" id="IPR036291">
    <property type="entry name" value="NAD(P)-bd_dom_sf"/>
</dbReference>
<dbReference type="RefSeq" id="WP_090502283.1">
    <property type="nucleotide sequence ID" value="NZ_FNCH01000016.1"/>
</dbReference>
<dbReference type="EMBL" id="FNCH01000016">
    <property type="protein sequence ID" value="SDH06684.1"/>
    <property type="molecule type" value="Genomic_DNA"/>
</dbReference>
<evidence type="ECO:0000313" key="3">
    <source>
        <dbReference type="Proteomes" id="UP000199643"/>
    </source>
</evidence>
<evidence type="ECO:0000259" key="1">
    <source>
        <dbReference type="Pfam" id="PF02254"/>
    </source>
</evidence>
<dbReference type="Gene3D" id="3.40.50.720">
    <property type="entry name" value="NAD(P)-binding Rossmann-like Domain"/>
    <property type="match status" value="1"/>
</dbReference>
<proteinExistence type="predicted"/>
<dbReference type="Proteomes" id="UP000199643">
    <property type="component" value="Unassembled WGS sequence"/>
</dbReference>
<dbReference type="GO" id="GO:0005737">
    <property type="term" value="C:cytoplasm"/>
    <property type="evidence" value="ECO:0007669"/>
    <property type="project" value="TreeGrafter"/>
</dbReference>